<sequence length="229" mass="26259">MSKIFIVEDEGAIADLEKDYLELSGFEVEVENDGNMGLQKALEEDFDLLILDLMLPGVDGFEICRRVRDEKDVPIIMVSAKKDDIDKIRGLGLGADDYMTKPFSPSELVARVKAHLARYERLIGSHVEENKLIEIRGLKIDTTARRVWVNGKEKAFTTKEFDLLTFLASHPNHVYTKDELFSEIWDMESIGDIATVTVHIKKIREKIEYDTSKPQYIETIWGVGYRFKV</sequence>
<dbReference type="SMART" id="SM00448">
    <property type="entry name" value="REC"/>
    <property type="match status" value="1"/>
</dbReference>
<keyword evidence="13" id="KW-1185">Reference proteome</keyword>
<evidence type="ECO:0000313" key="12">
    <source>
        <dbReference type="EMBL" id="RGE88002.1"/>
    </source>
</evidence>
<dbReference type="PANTHER" id="PTHR48111">
    <property type="entry name" value="REGULATOR OF RPOS"/>
    <property type="match status" value="1"/>
</dbReference>
<evidence type="ECO:0000256" key="7">
    <source>
        <dbReference type="ARBA" id="ARBA00024867"/>
    </source>
</evidence>
<name>A0A3E3K3R1_9FIRM</name>
<dbReference type="CDD" id="cd00383">
    <property type="entry name" value="trans_reg_C"/>
    <property type="match status" value="1"/>
</dbReference>
<comment type="caution">
    <text evidence="12">The sequence shown here is derived from an EMBL/GenBank/DDBJ whole genome shotgun (WGS) entry which is preliminary data.</text>
</comment>
<dbReference type="Gene3D" id="6.10.250.690">
    <property type="match status" value="1"/>
</dbReference>
<feature type="domain" description="Response regulatory" evidence="10">
    <location>
        <begin position="3"/>
        <end position="116"/>
    </location>
</feature>
<dbReference type="GO" id="GO:0032993">
    <property type="term" value="C:protein-DNA complex"/>
    <property type="evidence" value="ECO:0007669"/>
    <property type="project" value="TreeGrafter"/>
</dbReference>
<evidence type="ECO:0000256" key="8">
    <source>
        <dbReference type="PROSITE-ProRule" id="PRU00169"/>
    </source>
</evidence>
<evidence type="ECO:0000256" key="5">
    <source>
        <dbReference type="ARBA" id="ARBA00023125"/>
    </source>
</evidence>
<comment type="function">
    <text evidence="7">May play the central regulatory role in sporulation. It may be an element of the effector pathway responsible for the activation of sporulation genes in response to nutritional stress. Spo0A may act in concert with spo0H (a sigma factor) to control the expression of some genes that are critical to the sporulation process.</text>
</comment>
<dbReference type="PANTHER" id="PTHR48111:SF26">
    <property type="entry name" value="STAGE 0 SPORULATION PROTEIN A HOMOLOG"/>
    <property type="match status" value="1"/>
</dbReference>
<dbReference type="SMART" id="SM00862">
    <property type="entry name" value="Trans_reg_C"/>
    <property type="match status" value="1"/>
</dbReference>
<feature type="domain" description="OmpR/PhoB-type" evidence="11">
    <location>
        <begin position="130"/>
        <end position="229"/>
    </location>
</feature>
<evidence type="ECO:0000259" key="10">
    <source>
        <dbReference type="PROSITE" id="PS50110"/>
    </source>
</evidence>
<dbReference type="InterPro" id="IPR039420">
    <property type="entry name" value="WalR-like"/>
</dbReference>
<dbReference type="InterPro" id="IPR036388">
    <property type="entry name" value="WH-like_DNA-bd_sf"/>
</dbReference>
<dbReference type="AlphaFoldDB" id="A0A3E3K3R1"/>
<dbReference type="EMBL" id="QVLX01000003">
    <property type="protein sequence ID" value="RGE88002.1"/>
    <property type="molecule type" value="Genomic_DNA"/>
</dbReference>
<dbReference type="Gene3D" id="3.40.50.2300">
    <property type="match status" value="1"/>
</dbReference>
<keyword evidence="3" id="KW-0902">Two-component regulatory system</keyword>
<dbReference type="GO" id="GO:0000156">
    <property type="term" value="F:phosphorelay response regulator activity"/>
    <property type="evidence" value="ECO:0007669"/>
    <property type="project" value="TreeGrafter"/>
</dbReference>
<dbReference type="OrthoDB" id="9790442at2"/>
<organism evidence="12 13">
    <name type="scientific">Sellimonas intestinalis</name>
    <dbReference type="NCBI Taxonomy" id="1653434"/>
    <lineage>
        <taxon>Bacteria</taxon>
        <taxon>Bacillati</taxon>
        <taxon>Bacillota</taxon>
        <taxon>Clostridia</taxon>
        <taxon>Lachnospirales</taxon>
        <taxon>Lachnospiraceae</taxon>
        <taxon>Sellimonas</taxon>
    </lineage>
</organism>
<accession>A0A3E3K3R1</accession>
<dbReference type="Proteomes" id="UP000261080">
    <property type="component" value="Unassembled WGS sequence"/>
</dbReference>
<reference evidence="12 13" key="1">
    <citation type="submission" date="2018-08" db="EMBL/GenBank/DDBJ databases">
        <title>A genome reference for cultivated species of the human gut microbiota.</title>
        <authorList>
            <person name="Zou Y."/>
            <person name="Xue W."/>
            <person name="Luo G."/>
        </authorList>
    </citation>
    <scope>NUCLEOTIDE SEQUENCE [LARGE SCALE GENOMIC DNA]</scope>
    <source>
        <strain evidence="12 13">AF37-2AT</strain>
    </source>
</reference>
<dbReference type="GeneID" id="97191539"/>
<evidence type="ECO:0000256" key="1">
    <source>
        <dbReference type="ARBA" id="ARBA00018672"/>
    </source>
</evidence>
<dbReference type="Pfam" id="PF00486">
    <property type="entry name" value="Trans_reg_C"/>
    <property type="match status" value="1"/>
</dbReference>
<dbReference type="InterPro" id="IPR011006">
    <property type="entry name" value="CheY-like_superfamily"/>
</dbReference>
<dbReference type="PROSITE" id="PS51755">
    <property type="entry name" value="OMPR_PHOB"/>
    <property type="match status" value="1"/>
</dbReference>
<evidence type="ECO:0000256" key="3">
    <source>
        <dbReference type="ARBA" id="ARBA00023012"/>
    </source>
</evidence>
<dbReference type="GO" id="GO:0005829">
    <property type="term" value="C:cytosol"/>
    <property type="evidence" value="ECO:0007669"/>
    <property type="project" value="TreeGrafter"/>
</dbReference>
<evidence type="ECO:0000313" key="13">
    <source>
        <dbReference type="Proteomes" id="UP000261080"/>
    </source>
</evidence>
<dbReference type="Gene3D" id="1.10.10.10">
    <property type="entry name" value="Winged helix-like DNA-binding domain superfamily/Winged helix DNA-binding domain"/>
    <property type="match status" value="1"/>
</dbReference>
<dbReference type="InterPro" id="IPR016032">
    <property type="entry name" value="Sig_transdc_resp-reg_C-effctor"/>
</dbReference>
<keyword evidence="2 8" id="KW-0597">Phosphoprotein</keyword>
<evidence type="ECO:0000256" key="9">
    <source>
        <dbReference type="PROSITE-ProRule" id="PRU01091"/>
    </source>
</evidence>
<dbReference type="RefSeq" id="WP_048620542.1">
    <property type="nucleotide sequence ID" value="NZ_BAABYU010000001.1"/>
</dbReference>
<evidence type="ECO:0000259" key="11">
    <source>
        <dbReference type="PROSITE" id="PS51755"/>
    </source>
</evidence>
<keyword evidence="6" id="KW-0804">Transcription</keyword>
<dbReference type="InterPro" id="IPR001789">
    <property type="entry name" value="Sig_transdc_resp-reg_receiver"/>
</dbReference>
<evidence type="ECO:0000256" key="6">
    <source>
        <dbReference type="ARBA" id="ARBA00023163"/>
    </source>
</evidence>
<proteinExistence type="predicted"/>
<dbReference type="SUPFAM" id="SSF52172">
    <property type="entry name" value="CheY-like"/>
    <property type="match status" value="1"/>
</dbReference>
<dbReference type="SUPFAM" id="SSF46894">
    <property type="entry name" value="C-terminal effector domain of the bipartite response regulators"/>
    <property type="match status" value="1"/>
</dbReference>
<dbReference type="FunFam" id="3.40.50.2300:FF:000001">
    <property type="entry name" value="DNA-binding response regulator PhoB"/>
    <property type="match status" value="1"/>
</dbReference>
<dbReference type="FunFam" id="1.10.10.10:FF:000018">
    <property type="entry name" value="DNA-binding response regulator ResD"/>
    <property type="match status" value="1"/>
</dbReference>
<feature type="DNA-binding region" description="OmpR/PhoB-type" evidence="9">
    <location>
        <begin position="130"/>
        <end position="229"/>
    </location>
</feature>
<protein>
    <recommendedName>
        <fullName evidence="1">Stage 0 sporulation protein A homolog</fullName>
    </recommendedName>
</protein>
<dbReference type="GO" id="GO:0006355">
    <property type="term" value="P:regulation of DNA-templated transcription"/>
    <property type="evidence" value="ECO:0007669"/>
    <property type="project" value="InterPro"/>
</dbReference>
<feature type="modified residue" description="4-aspartylphosphate" evidence="8">
    <location>
        <position position="52"/>
    </location>
</feature>
<evidence type="ECO:0000256" key="4">
    <source>
        <dbReference type="ARBA" id="ARBA00023015"/>
    </source>
</evidence>
<evidence type="ECO:0000256" key="2">
    <source>
        <dbReference type="ARBA" id="ARBA00022553"/>
    </source>
</evidence>
<dbReference type="CDD" id="cd17574">
    <property type="entry name" value="REC_OmpR"/>
    <property type="match status" value="1"/>
</dbReference>
<dbReference type="Pfam" id="PF00072">
    <property type="entry name" value="Response_reg"/>
    <property type="match status" value="1"/>
</dbReference>
<keyword evidence="5 9" id="KW-0238">DNA-binding</keyword>
<gene>
    <name evidence="12" type="ORF">DW016_07830</name>
</gene>
<dbReference type="InterPro" id="IPR001867">
    <property type="entry name" value="OmpR/PhoB-type_DNA-bd"/>
</dbReference>
<dbReference type="GO" id="GO:0000976">
    <property type="term" value="F:transcription cis-regulatory region binding"/>
    <property type="evidence" value="ECO:0007669"/>
    <property type="project" value="TreeGrafter"/>
</dbReference>
<keyword evidence="4" id="KW-0805">Transcription regulation</keyword>
<dbReference type="PROSITE" id="PS50110">
    <property type="entry name" value="RESPONSE_REGULATORY"/>
    <property type="match status" value="1"/>
</dbReference>